<dbReference type="GO" id="GO:0016301">
    <property type="term" value="F:kinase activity"/>
    <property type="evidence" value="ECO:0007669"/>
    <property type="project" value="UniProtKB-KW"/>
</dbReference>
<proteinExistence type="predicted"/>
<sequence length="620" mass="70540">MVAYLGRAPAALGERCVGGKQVRRTQWKGSSGGPIDLDVEGILERVEIHPLKGPKLLQADGSDGYFPEIRQRPWDQMPTADQRIMAYRAAKQNRSTKALLADQQAQAEWSSMPPAERLARRCATEIARKPKSWKPISHETVRDKHTQKCKGIFYNMEFPWSENTLKEMGPQWLTKAFHAAGTLDERNAVTELILEKRKVTAGNNSGKFLFEVRYKWQTPDLHRQLFAKIPFPCEGPTRNDRMSSSVNKQPMDFYEVNCYRILESTMPVKLPKFYFGDISNESSNFILITERVQFAGMPPLPPMMIEGPYEKCKDFDMGGSDKEHYALLFKVHARIAAAHKSGQMGSEEMLRAHVNYPPPAEYLLPDDTAVTGQLVQQLAANLRGGLKFITQTAHVLFPSYVKSEEFQEKLWRTLMTLNAYSREITLWKNADVDYVALGHMNLNIDNAFFWRTGNQQLDCGMFDLGGFGAFSLHHRLWWGINCAEYALISEHLEEFLSIFLETYRSLGGPSLDRKVLRSGLIITALENMIFMIASIPNCLTMCKSSEWPTIQDRHDPRISADVDGKSTLRTTLQVLLNGIRMLEEMHADEVLDEWISTIFVQSWGLKAKPDEVIFGAETRT</sequence>
<dbReference type="EMBL" id="CAXAMM010013302">
    <property type="protein sequence ID" value="CAK9030968.1"/>
    <property type="molecule type" value="Genomic_DNA"/>
</dbReference>
<dbReference type="Proteomes" id="UP001642464">
    <property type="component" value="Unassembled WGS sequence"/>
</dbReference>
<accession>A0ABP0KW78</accession>
<keyword evidence="1" id="KW-0808">Transferase</keyword>
<evidence type="ECO:0000313" key="2">
    <source>
        <dbReference type="Proteomes" id="UP001642464"/>
    </source>
</evidence>
<keyword evidence="1" id="KW-0418">Kinase</keyword>
<keyword evidence="2" id="KW-1185">Reference proteome</keyword>
<comment type="caution">
    <text evidence="1">The sequence shown here is derived from an EMBL/GenBank/DDBJ whole genome shotgun (WGS) entry which is preliminary data.</text>
</comment>
<protein>
    <submittedName>
        <fullName evidence="1">Calcium-dependent protein kinase 2</fullName>
    </submittedName>
</protein>
<evidence type="ECO:0000313" key="1">
    <source>
        <dbReference type="EMBL" id="CAK9030968.1"/>
    </source>
</evidence>
<gene>
    <name evidence="1" type="ORF">SCF082_LOCUS19422</name>
</gene>
<name>A0ABP0KW78_9DINO</name>
<organism evidence="1 2">
    <name type="scientific">Durusdinium trenchii</name>
    <dbReference type="NCBI Taxonomy" id="1381693"/>
    <lineage>
        <taxon>Eukaryota</taxon>
        <taxon>Sar</taxon>
        <taxon>Alveolata</taxon>
        <taxon>Dinophyceae</taxon>
        <taxon>Suessiales</taxon>
        <taxon>Symbiodiniaceae</taxon>
        <taxon>Durusdinium</taxon>
    </lineage>
</organism>
<reference evidence="1 2" key="1">
    <citation type="submission" date="2024-02" db="EMBL/GenBank/DDBJ databases">
        <authorList>
            <person name="Chen Y."/>
            <person name="Shah S."/>
            <person name="Dougan E. K."/>
            <person name="Thang M."/>
            <person name="Chan C."/>
        </authorList>
    </citation>
    <scope>NUCLEOTIDE SEQUENCE [LARGE SCALE GENOMIC DNA]</scope>
</reference>